<proteinExistence type="predicted"/>
<evidence type="ECO:0000313" key="2">
    <source>
        <dbReference type="Proteomes" id="UP001207468"/>
    </source>
</evidence>
<evidence type="ECO:0000313" key="1">
    <source>
        <dbReference type="EMBL" id="KAI9507142.1"/>
    </source>
</evidence>
<dbReference type="EMBL" id="JAGFNK010000139">
    <property type="protein sequence ID" value="KAI9507142.1"/>
    <property type="molecule type" value="Genomic_DNA"/>
</dbReference>
<protein>
    <submittedName>
        <fullName evidence="1">Uncharacterized protein</fullName>
    </submittedName>
</protein>
<sequence length="604" mass="66100">MDSHKPEDAPTTVPTHATEDCQPIESEKDEADTPTAATIDVADDTGEAGRLKMIVQLVKRSFGVKDLAAMRLSLPASLLEPIPNLEYWHYLDRPDLLVTINDHDDPFDRMLAVLRFAFSKELRHLRGKPCKPYNSVLGENFRMHWEVSPIAYDPDDHIPIITAHVDSPPKPHLPHLETGTIKAVKGSLKSARVGAFGSLLSMKGWSSPTVDKSPPTAVESNASAQRSNLSLASSTHTGESGSGSVSASTTSPPTSMSTAGNITLRVAYLTEQISHHPPISAYVAVCPARHISLSGIDQISVRVLPSASIRVSSGVMNKGLFVSIGGGPGAGERYQITHPVAHVNGILRGSFYVTAHESTIVTCTGGPGVGNGEMLRTIIEYKEESWLGKSHFLIEGVVHRYNPSSHEHEEWTRVKHVPAACAEAYLEGCWRNVVRWRPASAVAATSGAAGGASTSDDWMTLIDLAPLHVVPKRVRPIPKQLPTESRRLWESVTTRLLRKEFGEATRAKHVIEQRQRDEAAERKRRGLEFVPRYFEKDIQSGVPTLTQAGKDALEEELKYEDEDADQNKDADEEGRHGHDDDDNDDDDDDDDDDGDDCAEPLQAS</sequence>
<name>A0ACC0U6M0_9AGAM</name>
<accession>A0ACC0U6M0</accession>
<reference evidence="1" key="1">
    <citation type="submission" date="2021-03" db="EMBL/GenBank/DDBJ databases">
        <title>Evolutionary priming and transition to the ectomycorrhizal habit in an iconic lineage of mushroom-forming fungi: is preadaptation a requirement?</title>
        <authorList>
            <consortium name="DOE Joint Genome Institute"/>
            <person name="Looney B.P."/>
            <person name="Miyauchi S."/>
            <person name="Morin E."/>
            <person name="Drula E."/>
            <person name="Courty P.E."/>
            <person name="Chicoki N."/>
            <person name="Fauchery L."/>
            <person name="Kohler A."/>
            <person name="Kuo A."/>
            <person name="LaButti K."/>
            <person name="Pangilinan J."/>
            <person name="Lipzen A."/>
            <person name="Riley R."/>
            <person name="Andreopoulos W."/>
            <person name="He G."/>
            <person name="Johnson J."/>
            <person name="Barry K.W."/>
            <person name="Grigoriev I.V."/>
            <person name="Nagy L."/>
            <person name="Hibbett D."/>
            <person name="Henrissat B."/>
            <person name="Matheny P.B."/>
            <person name="Labbe J."/>
            <person name="Martin A.F."/>
        </authorList>
    </citation>
    <scope>NUCLEOTIDE SEQUENCE</scope>
    <source>
        <strain evidence="1">BPL698</strain>
    </source>
</reference>
<organism evidence="1 2">
    <name type="scientific">Russula earlei</name>
    <dbReference type="NCBI Taxonomy" id="71964"/>
    <lineage>
        <taxon>Eukaryota</taxon>
        <taxon>Fungi</taxon>
        <taxon>Dikarya</taxon>
        <taxon>Basidiomycota</taxon>
        <taxon>Agaricomycotina</taxon>
        <taxon>Agaricomycetes</taxon>
        <taxon>Russulales</taxon>
        <taxon>Russulaceae</taxon>
        <taxon>Russula</taxon>
    </lineage>
</organism>
<keyword evidence="2" id="KW-1185">Reference proteome</keyword>
<comment type="caution">
    <text evidence="1">The sequence shown here is derived from an EMBL/GenBank/DDBJ whole genome shotgun (WGS) entry which is preliminary data.</text>
</comment>
<dbReference type="Proteomes" id="UP001207468">
    <property type="component" value="Unassembled WGS sequence"/>
</dbReference>
<gene>
    <name evidence="1" type="ORF">F5148DRAFT_981805</name>
</gene>